<dbReference type="InterPro" id="IPR011650">
    <property type="entry name" value="Peptidase_M20_dimer"/>
</dbReference>
<keyword evidence="3" id="KW-1185">Reference proteome</keyword>
<dbReference type="RefSeq" id="WP_354195439.1">
    <property type="nucleotide sequence ID" value="NZ_JBEPLW010000002.1"/>
</dbReference>
<dbReference type="SUPFAM" id="SSF53187">
    <property type="entry name" value="Zn-dependent exopeptidases"/>
    <property type="match status" value="1"/>
</dbReference>
<dbReference type="Proteomes" id="UP001549099">
    <property type="component" value="Unassembled WGS sequence"/>
</dbReference>
<dbReference type="InterPro" id="IPR017439">
    <property type="entry name" value="Amidohydrolase"/>
</dbReference>
<evidence type="ECO:0000313" key="3">
    <source>
        <dbReference type="Proteomes" id="UP001549099"/>
    </source>
</evidence>
<reference evidence="2 3" key="1">
    <citation type="submission" date="2024-06" db="EMBL/GenBank/DDBJ databases">
        <title>Genomic Encyclopedia of Type Strains, Phase IV (KMG-IV): sequencing the most valuable type-strain genomes for metagenomic binning, comparative biology and taxonomic classification.</title>
        <authorList>
            <person name="Goeker M."/>
        </authorList>
    </citation>
    <scope>NUCLEOTIDE SEQUENCE [LARGE SCALE GENOMIC DNA]</scope>
    <source>
        <strain evidence="2 3">DSM 26128</strain>
    </source>
</reference>
<dbReference type="PIRSF" id="PIRSF005962">
    <property type="entry name" value="Pept_M20D_amidohydro"/>
    <property type="match status" value="1"/>
</dbReference>
<protein>
    <submittedName>
        <fullName evidence="2">Amidohydrolase</fullName>
    </submittedName>
</protein>
<evidence type="ECO:0000259" key="1">
    <source>
        <dbReference type="Pfam" id="PF07687"/>
    </source>
</evidence>
<dbReference type="InterPro" id="IPR002933">
    <property type="entry name" value="Peptidase_M20"/>
</dbReference>
<dbReference type="NCBIfam" id="TIGR01891">
    <property type="entry name" value="amidohydrolases"/>
    <property type="match status" value="1"/>
</dbReference>
<dbReference type="Pfam" id="PF01546">
    <property type="entry name" value="Peptidase_M20"/>
    <property type="match status" value="1"/>
</dbReference>
<sequence length="383" mass="41830">MELMERLTRHRRALHRIPEAGFREVKTAAYIRRELDALGIRFETPMETATVARIDGRSERTIAFRADIDGLPIEEETGLPFASGHTGWMHACGHDGHSAILLAFAERCMELKQDGALPCSVLLIFQPSEESGGGAAHLVRTGIFEKHRPDAVFGLHVMPDEAEGRLLTRSGELTASATEYRLRVSGRAAHVANKQNGASALGALVHLASGIERIQHYRLDGLNRNIIHVGKMNAGEAINTVASSAYLEGTIRTYSEDDLETATDALRNLADSADLLFGTKTELDVSEGYPAVVNSPSLLPLSKRAAEAAGLQFIEKEKPYLFGEDFSFYREAAPVHFAFLGVRNEALGHTSALHTPTLNFREEALAPGVHFFEQVLLHSGGDV</sequence>
<organism evidence="2 3">
    <name type="scientific">Bhargavaea ullalensis</name>
    <dbReference type="NCBI Taxonomy" id="1265685"/>
    <lineage>
        <taxon>Bacteria</taxon>
        <taxon>Bacillati</taxon>
        <taxon>Bacillota</taxon>
        <taxon>Bacilli</taxon>
        <taxon>Bacillales</taxon>
        <taxon>Caryophanaceae</taxon>
        <taxon>Bhargavaea</taxon>
    </lineage>
</organism>
<dbReference type="PANTHER" id="PTHR11014">
    <property type="entry name" value="PEPTIDASE M20 FAMILY MEMBER"/>
    <property type="match status" value="1"/>
</dbReference>
<feature type="domain" description="Peptidase M20 dimerisation" evidence="1">
    <location>
        <begin position="177"/>
        <end position="272"/>
    </location>
</feature>
<comment type="caution">
    <text evidence="2">The sequence shown here is derived from an EMBL/GenBank/DDBJ whole genome shotgun (WGS) entry which is preliminary data.</text>
</comment>
<dbReference type="InterPro" id="IPR036264">
    <property type="entry name" value="Bact_exopeptidase_dim_dom"/>
</dbReference>
<evidence type="ECO:0000313" key="2">
    <source>
        <dbReference type="EMBL" id="MET3574863.1"/>
    </source>
</evidence>
<name>A0ABV2G9A9_9BACL</name>
<dbReference type="SUPFAM" id="SSF55031">
    <property type="entry name" value="Bacterial exopeptidase dimerisation domain"/>
    <property type="match status" value="1"/>
</dbReference>
<dbReference type="EMBL" id="JBEPLW010000002">
    <property type="protein sequence ID" value="MET3574863.1"/>
    <property type="molecule type" value="Genomic_DNA"/>
</dbReference>
<gene>
    <name evidence="2" type="ORF">ABID49_000745</name>
</gene>
<dbReference type="PANTHER" id="PTHR11014:SF63">
    <property type="entry name" value="METALLOPEPTIDASE, PUTATIVE (AFU_ORTHOLOGUE AFUA_6G09600)-RELATED"/>
    <property type="match status" value="1"/>
</dbReference>
<dbReference type="Pfam" id="PF07687">
    <property type="entry name" value="M20_dimer"/>
    <property type="match status" value="1"/>
</dbReference>
<dbReference type="Gene3D" id="3.40.630.10">
    <property type="entry name" value="Zn peptidases"/>
    <property type="match status" value="1"/>
</dbReference>
<accession>A0ABV2G9A9</accession>
<dbReference type="Gene3D" id="3.30.70.360">
    <property type="match status" value="1"/>
</dbReference>
<proteinExistence type="predicted"/>